<feature type="compositionally biased region" description="Polar residues" evidence="1">
    <location>
        <begin position="413"/>
        <end position="425"/>
    </location>
</feature>
<comment type="caution">
    <text evidence="2">The sequence shown here is derived from an EMBL/GenBank/DDBJ whole genome shotgun (WGS) entry which is preliminary data.</text>
</comment>
<feature type="compositionally biased region" description="Low complexity" evidence="1">
    <location>
        <begin position="569"/>
        <end position="584"/>
    </location>
</feature>
<feature type="compositionally biased region" description="Polar residues" evidence="1">
    <location>
        <begin position="24"/>
        <end position="33"/>
    </location>
</feature>
<sequence>MNEFANSLNGDCISSLPPPPSYDRQLTSNPSFWNPQMSFNNNGANNTQINQQIFDTPTTSQNANFDINIQQQQQFPQFNTEGRSLPSPYFIPQHQQQLKQFQDSQRKNGMLGGGGGNVFSQEFQRPESNFSSGQLLGNEQIQQKIQQQISSPSVSSTADLLASNGGQGNIQQNFLPQQQQQLCFQQMQPNGMFDPQSNNSSIDINNTGNFMNGNCSNSPMFRQSLQMNNNGQQSIPSPLIGQQHPQMIQQPNNPSMWQGMPSQMLRMPPPNGLCPQQIRGNNGSELEPSPFPFIPPTNGMLPPPPLLGRFVFNSEMLNKATIDVKMRQVPDLPHWHLQALADWHMANPSTSKAFYSSQMYQIQQQQQQLPIRINEKSPHSLPPSTSSRSNKRKASTQNSTLQEQQQQNSSFSPLSNSPQINNNNFRGVPPCSINNNQINIQNNNNNNVGGSLQRYGLKDVVCDSSTNNSVSDLMFKRPSEIINENNIIGIQQQRQTGDFYSLQGGQQLQQQQQQQNNNNIDGTTIITRLDDENPLKKMEIMASKTLNEQPVNKMARLMGQEEENGGGNYNRLNNNNCQQQQQGDGEAERQEKMRKLQQMEFVLRSSCENNNNIFQQQQQFLQMQQNSAANFIPQNGMPPPPQPFPPHLDINNIDMSGGGGQFKQQQPPFFQNNIISSQHFNNNPNFVSTTTTTNVNTSNTFKYTPKI</sequence>
<dbReference type="EMBL" id="JABEBT010000001">
    <property type="protein sequence ID" value="KAF7640454.1"/>
    <property type="molecule type" value="Genomic_DNA"/>
</dbReference>
<feature type="compositionally biased region" description="Low complexity" evidence="1">
    <location>
        <begin position="395"/>
        <end position="412"/>
    </location>
</feature>
<organism evidence="2 3">
    <name type="scientific">Meloidogyne graminicola</name>
    <dbReference type="NCBI Taxonomy" id="189291"/>
    <lineage>
        <taxon>Eukaryota</taxon>
        <taxon>Metazoa</taxon>
        <taxon>Ecdysozoa</taxon>
        <taxon>Nematoda</taxon>
        <taxon>Chromadorea</taxon>
        <taxon>Rhabditida</taxon>
        <taxon>Tylenchina</taxon>
        <taxon>Tylenchomorpha</taxon>
        <taxon>Tylenchoidea</taxon>
        <taxon>Meloidogynidae</taxon>
        <taxon>Meloidogyninae</taxon>
        <taxon>Meloidogyne</taxon>
    </lineage>
</organism>
<dbReference type="AlphaFoldDB" id="A0A8T0A2U1"/>
<keyword evidence="3" id="KW-1185">Reference proteome</keyword>
<dbReference type="Proteomes" id="UP000605970">
    <property type="component" value="Unassembled WGS sequence"/>
</dbReference>
<feature type="region of interest" description="Disordered" evidence="1">
    <location>
        <begin position="375"/>
        <end position="428"/>
    </location>
</feature>
<name>A0A8T0A2U1_9BILA</name>
<reference evidence="2" key="1">
    <citation type="journal article" date="2020" name="Ecol. Evol.">
        <title>Genome structure and content of the rice root-knot nematode (Meloidogyne graminicola).</title>
        <authorList>
            <person name="Phan N.T."/>
            <person name="Danchin E.G.J."/>
            <person name="Klopp C."/>
            <person name="Perfus-Barbeoch L."/>
            <person name="Kozlowski D.K."/>
            <person name="Koutsovoulos G.D."/>
            <person name="Lopez-Roques C."/>
            <person name="Bouchez O."/>
            <person name="Zahm M."/>
            <person name="Besnard G."/>
            <person name="Bellafiore S."/>
        </authorList>
    </citation>
    <scope>NUCLEOTIDE SEQUENCE</scope>
    <source>
        <strain evidence="2">VN-18</strain>
    </source>
</reference>
<evidence type="ECO:0000256" key="1">
    <source>
        <dbReference type="SAM" id="MobiDB-lite"/>
    </source>
</evidence>
<evidence type="ECO:0000313" key="2">
    <source>
        <dbReference type="EMBL" id="KAF7640454.1"/>
    </source>
</evidence>
<protein>
    <submittedName>
        <fullName evidence="2">Uncharacterized protein</fullName>
    </submittedName>
</protein>
<feature type="region of interest" description="Disordered" evidence="1">
    <location>
        <begin position="561"/>
        <end position="593"/>
    </location>
</feature>
<proteinExistence type="predicted"/>
<evidence type="ECO:0000313" key="3">
    <source>
        <dbReference type="Proteomes" id="UP000605970"/>
    </source>
</evidence>
<dbReference type="OrthoDB" id="5909112at2759"/>
<accession>A0A8T0A2U1</accession>
<gene>
    <name evidence="2" type="ORF">Mgra_00000273</name>
</gene>
<feature type="region of interest" description="Disordered" evidence="1">
    <location>
        <begin position="1"/>
        <end position="33"/>
    </location>
</feature>